<dbReference type="EC" id="2.7.4.28" evidence="5"/>
<keyword evidence="7" id="KW-1185">Reference proteome</keyword>
<evidence type="ECO:0000256" key="3">
    <source>
        <dbReference type="ARBA" id="ARBA00022741"/>
    </source>
</evidence>
<dbReference type="InterPro" id="IPR005177">
    <property type="entry name" value="Kinase-pyrophosphorylase"/>
</dbReference>
<organism evidence="6 7">
    <name type="scientific">Nitrincola tibetensis</name>
    <dbReference type="NCBI Taxonomy" id="2219697"/>
    <lineage>
        <taxon>Bacteria</taxon>
        <taxon>Pseudomonadati</taxon>
        <taxon>Pseudomonadota</taxon>
        <taxon>Gammaproteobacteria</taxon>
        <taxon>Oceanospirillales</taxon>
        <taxon>Oceanospirillaceae</taxon>
        <taxon>Nitrincola</taxon>
    </lineage>
</organism>
<dbReference type="Pfam" id="PF03618">
    <property type="entry name" value="Kinase-PPPase"/>
    <property type="match status" value="1"/>
</dbReference>
<dbReference type="NCBIfam" id="NF003742">
    <property type="entry name" value="PRK05339.1"/>
    <property type="match status" value="1"/>
</dbReference>
<evidence type="ECO:0000256" key="5">
    <source>
        <dbReference type="HAMAP-Rule" id="MF_01062"/>
    </source>
</evidence>
<dbReference type="PANTHER" id="PTHR31756:SF3">
    <property type="entry name" value="PYRUVATE, PHOSPHATE DIKINASE REGULATORY PROTEIN 1, CHLOROPLASTIC"/>
    <property type="match status" value="1"/>
</dbReference>
<evidence type="ECO:0000256" key="1">
    <source>
        <dbReference type="ARBA" id="ARBA00022527"/>
    </source>
</evidence>
<comment type="similarity">
    <text evidence="5">Belongs to the pyruvate, phosphate/water dikinase regulatory protein family. PSRP subfamily.</text>
</comment>
<comment type="function">
    <text evidence="5">Bifunctional serine/threonine kinase and phosphorylase involved in the regulation of the phosphoenolpyruvate synthase (PEPS) by catalyzing its phosphorylation/dephosphorylation.</text>
</comment>
<evidence type="ECO:0000256" key="4">
    <source>
        <dbReference type="ARBA" id="ARBA00022777"/>
    </source>
</evidence>
<dbReference type="AlphaFoldDB" id="A0A364NQ27"/>
<accession>A0A364NQ27</accession>
<evidence type="ECO:0000313" key="7">
    <source>
        <dbReference type="Proteomes" id="UP000250744"/>
    </source>
</evidence>
<dbReference type="GO" id="GO:0016776">
    <property type="term" value="F:phosphotransferase activity, phosphate group as acceptor"/>
    <property type="evidence" value="ECO:0007669"/>
    <property type="project" value="UniProtKB-UniRule"/>
</dbReference>
<comment type="catalytic activity">
    <reaction evidence="5">
        <text>[pyruvate, water dikinase]-phosphate + phosphate + H(+) = [pyruvate, water dikinase] + diphosphate</text>
        <dbReference type="Rhea" id="RHEA:48580"/>
        <dbReference type="Rhea" id="RHEA-COMP:11425"/>
        <dbReference type="Rhea" id="RHEA-COMP:11426"/>
        <dbReference type="ChEBI" id="CHEBI:15378"/>
        <dbReference type="ChEBI" id="CHEBI:33019"/>
        <dbReference type="ChEBI" id="CHEBI:43176"/>
        <dbReference type="ChEBI" id="CHEBI:43474"/>
        <dbReference type="ChEBI" id="CHEBI:68546"/>
        <dbReference type="EC" id="2.7.4.28"/>
    </reaction>
</comment>
<dbReference type="HAMAP" id="MF_01062">
    <property type="entry name" value="PSRP"/>
    <property type="match status" value="1"/>
</dbReference>
<evidence type="ECO:0000256" key="2">
    <source>
        <dbReference type="ARBA" id="ARBA00022679"/>
    </source>
</evidence>
<name>A0A364NQ27_9GAMM</name>
<dbReference type="GO" id="GO:0004674">
    <property type="term" value="F:protein serine/threonine kinase activity"/>
    <property type="evidence" value="ECO:0007669"/>
    <property type="project" value="UniProtKB-UniRule"/>
</dbReference>
<keyword evidence="6" id="KW-0670">Pyruvate</keyword>
<feature type="binding site" evidence="5">
    <location>
        <begin position="153"/>
        <end position="160"/>
    </location>
    <ligand>
        <name>ADP</name>
        <dbReference type="ChEBI" id="CHEBI:456216"/>
    </ligand>
</feature>
<dbReference type="EC" id="2.7.11.33" evidence="5"/>
<keyword evidence="4 5" id="KW-0418">Kinase</keyword>
<dbReference type="OrthoDB" id="9782201at2"/>
<dbReference type="GO" id="GO:0043531">
    <property type="term" value="F:ADP binding"/>
    <property type="evidence" value="ECO:0007669"/>
    <property type="project" value="UniProtKB-UniRule"/>
</dbReference>
<keyword evidence="3 5" id="KW-0547">Nucleotide-binding</keyword>
<evidence type="ECO:0000313" key="6">
    <source>
        <dbReference type="EMBL" id="RAU19154.1"/>
    </source>
</evidence>
<proteinExistence type="inferred from homology"/>
<comment type="catalytic activity">
    <reaction evidence="5">
        <text>[pyruvate, water dikinase] + ADP = [pyruvate, water dikinase]-phosphate + AMP + H(+)</text>
        <dbReference type="Rhea" id="RHEA:46020"/>
        <dbReference type="Rhea" id="RHEA-COMP:11425"/>
        <dbReference type="Rhea" id="RHEA-COMP:11426"/>
        <dbReference type="ChEBI" id="CHEBI:15378"/>
        <dbReference type="ChEBI" id="CHEBI:43176"/>
        <dbReference type="ChEBI" id="CHEBI:68546"/>
        <dbReference type="ChEBI" id="CHEBI:456215"/>
        <dbReference type="ChEBI" id="CHEBI:456216"/>
        <dbReference type="EC" id="2.7.11.33"/>
    </reaction>
</comment>
<keyword evidence="2 5" id="KW-0808">Transferase</keyword>
<gene>
    <name evidence="6" type="ORF">DN062_02460</name>
</gene>
<dbReference type="RefSeq" id="WP_112157246.1">
    <property type="nucleotide sequence ID" value="NZ_QKRX01000002.1"/>
</dbReference>
<protein>
    <recommendedName>
        <fullName evidence="5">Putative phosphoenolpyruvate synthase regulatory protein</fullName>
        <shortName evidence="5">PEP synthase regulatory protein</shortName>
        <shortName evidence="5">PSRP</shortName>
        <ecNumber evidence="5">2.7.11.33</ecNumber>
        <ecNumber evidence="5">2.7.4.28</ecNumber>
    </recommendedName>
    <alternativeName>
        <fullName evidence="5">Pyruvate, water dikinase regulatory protein</fullName>
    </alternativeName>
</protein>
<comment type="caution">
    <text evidence="6">The sequence shown here is derived from an EMBL/GenBank/DDBJ whole genome shotgun (WGS) entry which is preliminary data.</text>
</comment>
<dbReference type="PANTHER" id="PTHR31756">
    <property type="entry name" value="PYRUVATE, PHOSPHATE DIKINASE REGULATORY PROTEIN 1, CHLOROPLASTIC"/>
    <property type="match status" value="1"/>
</dbReference>
<keyword evidence="1 5" id="KW-0723">Serine/threonine-protein kinase</keyword>
<sequence>MNKRSAFFISDGTGITAETLGNSLLTQFDGIHFEMLTLPYVDTLEKAIKVAEQIDAATRADGAAAIVFDTIVNPEIREIISKSNGYKIDVFETFLKPLEHELQLHSSYSVGKSHAINETRRYKERIASVNFALDNDDGGRIQQYGKADVILIGVSRCGKTPTCLYMALQFGVRAANYPLTIDDLEAPGIPEALMAHSQKLFGLTIDPFHLAAIRNERRPNSRYASLEQCEFEVREVEKRFIQLGIQSINTTHFSVEEIATRIMANAGLVRRAV</sequence>
<dbReference type="GO" id="GO:0005524">
    <property type="term" value="F:ATP binding"/>
    <property type="evidence" value="ECO:0007669"/>
    <property type="project" value="InterPro"/>
</dbReference>
<dbReference type="EMBL" id="QKRX01000002">
    <property type="protein sequence ID" value="RAU19154.1"/>
    <property type="molecule type" value="Genomic_DNA"/>
</dbReference>
<dbReference type="InterPro" id="IPR026530">
    <property type="entry name" value="PSRP"/>
</dbReference>
<dbReference type="Proteomes" id="UP000250744">
    <property type="component" value="Unassembled WGS sequence"/>
</dbReference>
<reference evidence="6 7" key="1">
    <citation type="submission" date="2018-06" db="EMBL/GenBank/DDBJ databases">
        <title>Nitrincola tibetense sp. nov., isolated from Lake XuguoCo on Tibetan Plateau.</title>
        <authorList>
            <person name="Xing P."/>
        </authorList>
    </citation>
    <scope>NUCLEOTIDE SEQUENCE [LARGE SCALE GENOMIC DNA]</scope>
    <source>
        <strain evidence="7">xg18</strain>
    </source>
</reference>